<proteinExistence type="inferred from homology"/>
<dbReference type="InterPro" id="IPR000868">
    <property type="entry name" value="Isochorismatase-like_dom"/>
</dbReference>
<dbReference type="PANTHER" id="PTHR14119">
    <property type="entry name" value="HYDROLASE"/>
    <property type="match status" value="1"/>
</dbReference>
<dbReference type="SUPFAM" id="SSF52499">
    <property type="entry name" value="Isochorismatase-like hydrolases"/>
    <property type="match status" value="1"/>
</dbReference>
<accession>B6Q8X5</accession>
<organism evidence="3 4">
    <name type="scientific">Talaromyces marneffei (strain ATCC 18224 / CBS 334.59 / QM 7333)</name>
    <name type="common">Penicillium marneffei</name>
    <dbReference type="NCBI Taxonomy" id="441960"/>
    <lineage>
        <taxon>Eukaryota</taxon>
        <taxon>Fungi</taxon>
        <taxon>Dikarya</taxon>
        <taxon>Ascomycota</taxon>
        <taxon>Pezizomycotina</taxon>
        <taxon>Eurotiomycetes</taxon>
        <taxon>Eurotiomycetidae</taxon>
        <taxon>Eurotiales</taxon>
        <taxon>Trichocomaceae</taxon>
        <taxon>Talaromyces</taxon>
        <taxon>Talaromyces sect. Talaromyces</taxon>
    </lineage>
</organism>
<dbReference type="VEuPathDB" id="FungiDB:PMAA_070170"/>
<dbReference type="PANTHER" id="PTHR14119:SF3">
    <property type="entry name" value="ISOCHORISMATASE DOMAIN-CONTAINING PROTEIN 2"/>
    <property type="match status" value="1"/>
</dbReference>
<evidence type="ECO:0000313" key="3">
    <source>
        <dbReference type="EMBL" id="EEA25929.1"/>
    </source>
</evidence>
<comment type="similarity">
    <text evidence="1">Belongs to the isochorismatase family.</text>
</comment>
<gene>
    <name evidence="3" type="ORF">PMAA_070170</name>
</gene>
<feature type="domain" description="Isochorismatase-like" evidence="2">
    <location>
        <begin position="27"/>
        <end position="132"/>
    </location>
</feature>
<evidence type="ECO:0000259" key="2">
    <source>
        <dbReference type="Pfam" id="PF00857"/>
    </source>
</evidence>
<dbReference type="PhylomeDB" id="B6Q8X5"/>
<reference evidence="4" key="1">
    <citation type="journal article" date="2015" name="Genome Announc.">
        <title>Genome sequence of the AIDS-associated pathogen Penicillium marneffei (ATCC18224) and its near taxonomic relative Talaromyces stipitatus (ATCC10500).</title>
        <authorList>
            <person name="Nierman W.C."/>
            <person name="Fedorova-Abrams N.D."/>
            <person name="Andrianopoulos A."/>
        </authorList>
    </citation>
    <scope>NUCLEOTIDE SEQUENCE [LARGE SCALE GENOMIC DNA]</scope>
    <source>
        <strain evidence="4">ATCC 18224 / CBS 334.59 / QM 7333</strain>
    </source>
</reference>
<dbReference type="Gene3D" id="3.40.50.850">
    <property type="entry name" value="Isochorismatase-like"/>
    <property type="match status" value="1"/>
</dbReference>
<dbReference type="OrthoDB" id="269496at2759"/>
<dbReference type="STRING" id="441960.B6Q8X5"/>
<sequence length="177" mass="19632">MSILVMESLFTATGRTLLTSKPVKPFGIPAIITTQSVSKYGPCVPSIKQRLADDTPEFEKLKFSMLTKEVLDFLKSEKRGHVVVVGVEAHIWVAQTAFELKSHGYKVVVLADAVSSTSPQERNLALRRMLASAISINSVESWTFELLGSAENPLFKQTADLLKRTKRIRAQIIEAML</sequence>
<keyword evidence="4" id="KW-1185">Reference proteome</keyword>
<dbReference type="Proteomes" id="UP000001294">
    <property type="component" value="Unassembled WGS sequence"/>
</dbReference>
<dbReference type="InterPro" id="IPR036380">
    <property type="entry name" value="Isochorismatase-like_sf"/>
</dbReference>
<dbReference type="AlphaFoldDB" id="B6Q8X5"/>
<dbReference type="InterPro" id="IPR050993">
    <property type="entry name" value="Isochorismatase_domain"/>
</dbReference>
<name>B6Q8X5_TALMQ</name>
<evidence type="ECO:0000256" key="1">
    <source>
        <dbReference type="ARBA" id="ARBA00006336"/>
    </source>
</evidence>
<evidence type="ECO:0000313" key="4">
    <source>
        <dbReference type="Proteomes" id="UP000001294"/>
    </source>
</evidence>
<dbReference type="HOGENOM" id="CLU_066901_0_0_1"/>
<dbReference type="Pfam" id="PF00857">
    <property type="entry name" value="Isochorismatase"/>
    <property type="match status" value="1"/>
</dbReference>
<dbReference type="EMBL" id="DS995900">
    <property type="protein sequence ID" value="EEA25929.1"/>
    <property type="molecule type" value="Genomic_DNA"/>
</dbReference>
<protein>
    <submittedName>
        <fullName evidence="3">Isochorismatase domain-containing protein 2, mitochondrial, putative</fullName>
    </submittedName>
</protein>